<evidence type="ECO:0000256" key="1">
    <source>
        <dbReference type="ARBA" id="ARBA00004442"/>
    </source>
</evidence>
<evidence type="ECO:0000259" key="6">
    <source>
        <dbReference type="Pfam" id="PF07980"/>
    </source>
</evidence>
<dbReference type="Pfam" id="PF14322">
    <property type="entry name" value="SusD-like_3"/>
    <property type="match status" value="1"/>
</dbReference>
<feature type="domain" description="RagB/SusD" evidence="6">
    <location>
        <begin position="359"/>
        <end position="508"/>
    </location>
</feature>
<keyword evidence="3" id="KW-0732">Signal</keyword>
<evidence type="ECO:0000313" key="8">
    <source>
        <dbReference type="EMBL" id="AHF16036.1"/>
    </source>
</evidence>
<evidence type="ECO:0000259" key="7">
    <source>
        <dbReference type="Pfam" id="PF14322"/>
    </source>
</evidence>
<reference evidence="8 9" key="1">
    <citation type="submission" date="2013-12" db="EMBL/GenBank/DDBJ databases">
        <authorList>
            <consortium name="DOE Joint Genome Institute"/>
            <person name="Eisen J."/>
            <person name="Huntemann M."/>
            <person name="Han J."/>
            <person name="Chen A."/>
            <person name="Kyrpides N."/>
            <person name="Mavromatis K."/>
            <person name="Markowitz V."/>
            <person name="Palaniappan K."/>
            <person name="Ivanova N."/>
            <person name="Schaumberg A."/>
            <person name="Pati A."/>
            <person name="Liolios K."/>
            <person name="Nordberg H.P."/>
            <person name="Cantor M.N."/>
            <person name="Hua S.X."/>
            <person name="Woyke T."/>
        </authorList>
    </citation>
    <scope>NUCLEOTIDE SEQUENCE [LARGE SCALE GENOMIC DNA]</scope>
    <source>
        <strain evidence="9">DSM 19437</strain>
    </source>
</reference>
<name>W0F3V8_9BACT</name>
<dbReference type="KEGG" id="nso:NIASO_14490"/>
<keyword evidence="5" id="KW-0998">Cell outer membrane</keyword>
<keyword evidence="4" id="KW-0472">Membrane</keyword>
<dbReference type="GO" id="GO:0009279">
    <property type="term" value="C:cell outer membrane"/>
    <property type="evidence" value="ECO:0007669"/>
    <property type="project" value="UniProtKB-SubCell"/>
</dbReference>
<dbReference type="Proteomes" id="UP000003586">
    <property type="component" value="Chromosome"/>
</dbReference>
<dbReference type="eggNOG" id="COG0702">
    <property type="taxonomic scope" value="Bacteria"/>
</dbReference>
<evidence type="ECO:0000256" key="5">
    <source>
        <dbReference type="ARBA" id="ARBA00023237"/>
    </source>
</evidence>
<keyword evidence="9" id="KW-1185">Reference proteome</keyword>
<dbReference type="Pfam" id="PF07980">
    <property type="entry name" value="SusD_RagB"/>
    <property type="match status" value="1"/>
</dbReference>
<evidence type="ECO:0000256" key="3">
    <source>
        <dbReference type="ARBA" id="ARBA00022729"/>
    </source>
</evidence>
<feature type="domain" description="SusD-like N-terminal" evidence="7">
    <location>
        <begin position="82"/>
        <end position="238"/>
    </location>
</feature>
<proteinExistence type="inferred from homology"/>
<comment type="similarity">
    <text evidence="2">Belongs to the SusD family.</text>
</comment>
<evidence type="ECO:0000256" key="2">
    <source>
        <dbReference type="ARBA" id="ARBA00006275"/>
    </source>
</evidence>
<gene>
    <name evidence="8" type="ORF">NIASO_14490</name>
</gene>
<dbReference type="InterPro" id="IPR033985">
    <property type="entry name" value="SusD-like_N"/>
</dbReference>
<dbReference type="SUPFAM" id="SSF48452">
    <property type="entry name" value="TPR-like"/>
    <property type="match status" value="1"/>
</dbReference>
<comment type="subcellular location">
    <subcellularLocation>
        <location evidence="1">Cell outer membrane</location>
    </subcellularLocation>
</comment>
<dbReference type="InterPro" id="IPR012944">
    <property type="entry name" value="SusD_RagB_dom"/>
</dbReference>
<evidence type="ECO:0000313" key="9">
    <source>
        <dbReference type="Proteomes" id="UP000003586"/>
    </source>
</evidence>
<dbReference type="RefSeq" id="WP_008586619.1">
    <property type="nucleotide sequence ID" value="NZ_CP007035.1"/>
</dbReference>
<dbReference type="HOGENOM" id="CLU_015553_1_3_10"/>
<dbReference type="AlphaFoldDB" id="W0F3V8"/>
<dbReference type="STRING" id="929713.NIASO_14490"/>
<protein>
    <submittedName>
        <fullName evidence="8">Carbohydrate-binding protein SusD</fullName>
    </submittedName>
</protein>
<sequence length="509" mass="56938">MISIAHTMKNKKQYRFLSYVSGCLCILVLAASCSKQLKEQPYSSIFTDNFYKTAADAEAALVAVYGPLPDMYSTAATCASDFSADQMYPRPVVGRDTYTLFSYDANYTTQKSFSRQFESPEQIWQSCYAGIEKANGVISKVPNTNMDTARRAVIIAEAFYMRAFYLWTLTKNFGDVVIKTTPSANIADAMVGTSPRADVYKQIFADLDVAVQALPSYSGSIRKGSPSKEVALALYAKAALYNENWSLALDKAKSVINSGKYGLMDNVLDVFNVDKEDVARKENMWALECERTSPGFSTQVIGLFGPKNSDGPQYAPTTYGSAFMYQSFFDSFDPADQRRQLMDTFYINKQGKVVHQKDITPITQHGVLIKKYRDPNATGQNGAINIQIFRLADVYLIAAEAAARQNGVTTEALDYVNTVRHRAGLADLDASLNKDQLIAAILQERSWELFGEGDRWYDLTRTNTFLQVVPKCVNDVYPVRTPQARNRYFPIPLDEVNANSKLEQNPDWK</sequence>
<dbReference type="EMBL" id="CP007035">
    <property type="protein sequence ID" value="AHF16036.1"/>
    <property type="molecule type" value="Genomic_DNA"/>
</dbReference>
<dbReference type="Gene3D" id="1.25.40.390">
    <property type="match status" value="1"/>
</dbReference>
<evidence type="ECO:0000256" key="4">
    <source>
        <dbReference type="ARBA" id="ARBA00023136"/>
    </source>
</evidence>
<accession>W0F3V8</accession>
<dbReference type="InterPro" id="IPR011990">
    <property type="entry name" value="TPR-like_helical_dom_sf"/>
</dbReference>
<organism evidence="8 9">
    <name type="scientific">Niabella soli DSM 19437</name>
    <dbReference type="NCBI Taxonomy" id="929713"/>
    <lineage>
        <taxon>Bacteria</taxon>
        <taxon>Pseudomonadati</taxon>
        <taxon>Bacteroidota</taxon>
        <taxon>Chitinophagia</taxon>
        <taxon>Chitinophagales</taxon>
        <taxon>Chitinophagaceae</taxon>
        <taxon>Niabella</taxon>
    </lineage>
</organism>